<gene>
    <name evidence="1" type="ORF">Nepgr_023312</name>
</gene>
<dbReference type="Proteomes" id="UP001279734">
    <property type="component" value="Unassembled WGS sequence"/>
</dbReference>
<dbReference type="PANTHER" id="PTHR43718">
    <property type="entry name" value="LON PROTEASE"/>
    <property type="match status" value="1"/>
</dbReference>
<accession>A0AAD3T103</accession>
<dbReference type="GO" id="GO:0004252">
    <property type="term" value="F:serine-type endopeptidase activity"/>
    <property type="evidence" value="ECO:0007669"/>
    <property type="project" value="InterPro"/>
</dbReference>
<dbReference type="GO" id="GO:0006515">
    <property type="term" value="P:protein quality control for misfolded or incompletely synthesized proteins"/>
    <property type="evidence" value="ECO:0007669"/>
    <property type="project" value="TreeGrafter"/>
</dbReference>
<sequence length="78" mass="8669">MLLDQIDMIGFDVRGDPEAALLEALDPKQNIAFNDHYLNVLFDLSKVVFVVTANGVQLIPPSLLEIMKVIELPGYTPE</sequence>
<protein>
    <submittedName>
        <fullName evidence="1">Uncharacterized protein</fullName>
    </submittedName>
</protein>
<dbReference type="SUPFAM" id="SSF52540">
    <property type="entry name" value="P-loop containing nucleoside triphosphate hydrolases"/>
    <property type="match status" value="1"/>
</dbReference>
<dbReference type="InterPro" id="IPR027065">
    <property type="entry name" value="Lon_Prtase"/>
</dbReference>
<dbReference type="InterPro" id="IPR027417">
    <property type="entry name" value="P-loop_NTPase"/>
</dbReference>
<dbReference type="Gene3D" id="3.40.50.300">
    <property type="entry name" value="P-loop containing nucleotide triphosphate hydrolases"/>
    <property type="match status" value="1"/>
</dbReference>
<dbReference type="EMBL" id="BSYO01000023">
    <property type="protein sequence ID" value="GMH21470.1"/>
    <property type="molecule type" value="Genomic_DNA"/>
</dbReference>
<dbReference type="PANTHER" id="PTHR43718:SF2">
    <property type="entry name" value="LON PROTEASE HOMOLOG, MITOCHONDRIAL"/>
    <property type="match status" value="1"/>
</dbReference>
<keyword evidence="2" id="KW-1185">Reference proteome</keyword>
<reference evidence="1" key="1">
    <citation type="submission" date="2023-05" db="EMBL/GenBank/DDBJ databases">
        <title>Nepenthes gracilis genome sequencing.</title>
        <authorList>
            <person name="Fukushima K."/>
        </authorList>
    </citation>
    <scope>NUCLEOTIDE SEQUENCE</scope>
    <source>
        <strain evidence="1">SING2019-196</strain>
    </source>
</reference>
<dbReference type="GO" id="GO:0005524">
    <property type="term" value="F:ATP binding"/>
    <property type="evidence" value="ECO:0007669"/>
    <property type="project" value="InterPro"/>
</dbReference>
<name>A0AAD3T103_NEPGR</name>
<dbReference type="AlphaFoldDB" id="A0AAD3T103"/>
<proteinExistence type="predicted"/>
<comment type="caution">
    <text evidence="1">The sequence shown here is derived from an EMBL/GenBank/DDBJ whole genome shotgun (WGS) entry which is preliminary data.</text>
</comment>
<organism evidence="1 2">
    <name type="scientific">Nepenthes gracilis</name>
    <name type="common">Slender pitcher plant</name>
    <dbReference type="NCBI Taxonomy" id="150966"/>
    <lineage>
        <taxon>Eukaryota</taxon>
        <taxon>Viridiplantae</taxon>
        <taxon>Streptophyta</taxon>
        <taxon>Embryophyta</taxon>
        <taxon>Tracheophyta</taxon>
        <taxon>Spermatophyta</taxon>
        <taxon>Magnoliopsida</taxon>
        <taxon>eudicotyledons</taxon>
        <taxon>Gunneridae</taxon>
        <taxon>Pentapetalae</taxon>
        <taxon>Caryophyllales</taxon>
        <taxon>Nepenthaceae</taxon>
        <taxon>Nepenthes</taxon>
    </lineage>
</organism>
<evidence type="ECO:0000313" key="1">
    <source>
        <dbReference type="EMBL" id="GMH21470.1"/>
    </source>
</evidence>
<dbReference type="GO" id="GO:0004176">
    <property type="term" value="F:ATP-dependent peptidase activity"/>
    <property type="evidence" value="ECO:0007669"/>
    <property type="project" value="InterPro"/>
</dbReference>
<evidence type="ECO:0000313" key="2">
    <source>
        <dbReference type="Proteomes" id="UP001279734"/>
    </source>
</evidence>